<dbReference type="InterPro" id="IPR046450">
    <property type="entry name" value="PA_dom_sf"/>
</dbReference>
<accession>Q01TI2</accession>
<dbReference type="AlphaFoldDB" id="Q01TI2"/>
<dbReference type="EMBL" id="CP000473">
    <property type="protein sequence ID" value="ABJ87038.1"/>
    <property type="molecule type" value="Genomic_DNA"/>
</dbReference>
<dbReference type="GO" id="GO:0008235">
    <property type="term" value="F:metalloexopeptidase activity"/>
    <property type="evidence" value="ECO:0007669"/>
    <property type="project" value="InterPro"/>
</dbReference>
<dbReference type="InterPro" id="IPR003137">
    <property type="entry name" value="PA_domain"/>
</dbReference>
<dbReference type="InParanoid" id="Q01TI2"/>
<dbReference type="STRING" id="234267.Acid_6111"/>
<name>Q01TI2_SOLUE</name>
<evidence type="ECO:0000259" key="1">
    <source>
        <dbReference type="Pfam" id="PF02225"/>
    </source>
</evidence>
<dbReference type="PANTHER" id="PTHR12147">
    <property type="entry name" value="METALLOPEPTIDASE M28 FAMILY MEMBER"/>
    <property type="match status" value="1"/>
</dbReference>
<dbReference type="Pfam" id="PF02225">
    <property type="entry name" value="PA"/>
    <property type="match status" value="1"/>
</dbReference>
<dbReference type="GO" id="GO:0006508">
    <property type="term" value="P:proteolysis"/>
    <property type="evidence" value="ECO:0007669"/>
    <property type="project" value="InterPro"/>
</dbReference>
<feature type="domain" description="Peptidase M28" evidence="2">
    <location>
        <begin position="280"/>
        <end position="482"/>
    </location>
</feature>
<proteinExistence type="predicted"/>
<dbReference type="SUPFAM" id="SSF53187">
    <property type="entry name" value="Zn-dependent exopeptidases"/>
    <property type="match status" value="1"/>
</dbReference>
<evidence type="ECO:0000259" key="2">
    <source>
        <dbReference type="Pfam" id="PF04389"/>
    </source>
</evidence>
<dbReference type="PANTHER" id="PTHR12147:SF26">
    <property type="entry name" value="PEPTIDASE M28 DOMAIN-CONTAINING PROTEIN"/>
    <property type="match status" value="1"/>
</dbReference>
<dbReference type="SUPFAM" id="SSF52025">
    <property type="entry name" value="PA domain"/>
    <property type="match status" value="1"/>
</dbReference>
<dbReference type="OrthoDB" id="233977at2"/>
<sequence precursor="true">MPAGPFRLVVVFCASALLIAQDAQLTRLHADLDFLTSDVLAGRVSLSPQAEIAARFIDAEFRKAGLTSQLQAFPVVGYRSDPKQRQLLLTRGGASRPLHAFTGGFYRDIAVRAPVVFAGYGITALEYAYDDYATVNASGRIVLIFDHEPQEDSAASVFNGTGHTLHAGRAAKVLNARRHGALAVLIATEPSHHSYILASPQRAPLRASAPPQAIDDPAQIPAFTLSEADVKDLLSVTGRTPVELQDAIDASLRPQSQPLRDTEVEIRASNAEQHRGSSLNAIGLLEGSDPELKSETILISAHYDHLGVQNEHLYPGANDNASGTAAVMELARLLAKEPRPRRSILFAVFGSEEQLMLGSFYYTAHPLRSLATTRAVLNLDMIARDDIEGASNRIHLVGTYYSRELLAAIRAQNRKTGLDLSTELDADQALNVLFRCDHLPFLLSGLPAVWFFGGFHPGYHEPSDVVEKLNLPKLQNVIRLAHDSAVALADTSAPPQFGIPK</sequence>
<dbReference type="CDD" id="cd04822">
    <property type="entry name" value="PA_M28_1_3"/>
    <property type="match status" value="1"/>
</dbReference>
<dbReference type="InterPro" id="IPR007484">
    <property type="entry name" value="Peptidase_M28"/>
</dbReference>
<dbReference type="Pfam" id="PF04389">
    <property type="entry name" value="Peptidase_M28"/>
    <property type="match status" value="1"/>
</dbReference>
<dbReference type="Gene3D" id="3.50.30.30">
    <property type="match status" value="1"/>
</dbReference>
<dbReference type="HOGENOM" id="CLU_019932_2_0_0"/>
<gene>
    <name evidence="3" type="ordered locus">Acid_6111</name>
</gene>
<dbReference type="Gene3D" id="3.40.630.10">
    <property type="entry name" value="Zn peptidases"/>
    <property type="match status" value="1"/>
</dbReference>
<feature type="domain" description="PA" evidence="1">
    <location>
        <begin position="112"/>
        <end position="233"/>
    </location>
</feature>
<dbReference type="InterPro" id="IPR045175">
    <property type="entry name" value="M28_fam"/>
</dbReference>
<dbReference type="KEGG" id="sus:Acid_6111"/>
<protein>
    <submittedName>
        <fullName evidence="3">Peptidase M28</fullName>
    </submittedName>
</protein>
<organism evidence="3">
    <name type="scientific">Solibacter usitatus (strain Ellin6076)</name>
    <dbReference type="NCBI Taxonomy" id="234267"/>
    <lineage>
        <taxon>Bacteria</taxon>
        <taxon>Pseudomonadati</taxon>
        <taxon>Acidobacteriota</taxon>
        <taxon>Terriglobia</taxon>
        <taxon>Bryobacterales</taxon>
        <taxon>Solibacteraceae</taxon>
        <taxon>Candidatus Solibacter</taxon>
    </lineage>
</organism>
<reference evidence="3" key="1">
    <citation type="submission" date="2006-10" db="EMBL/GenBank/DDBJ databases">
        <title>Complete sequence of Solibacter usitatus Ellin6076.</title>
        <authorList>
            <consortium name="US DOE Joint Genome Institute"/>
            <person name="Copeland A."/>
            <person name="Lucas S."/>
            <person name="Lapidus A."/>
            <person name="Barry K."/>
            <person name="Detter J.C."/>
            <person name="Glavina del Rio T."/>
            <person name="Hammon N."/>
            <person name="Israni S."/>
            <person name="Dalin E."/>
            <person name="Tice H."/>
            <person name="Pitluck S."/>
            <person name="Thompson L.S."/>
            <person name="Brettin T."/>
            <person name="Bruce D."/>
            <person name="Han C."/>
            <person name="Tapia R."/>
            <person name="Gilna P."/>
            <person name="Schmutz J."/>
            <person name="Larimer F."/>
            <person name="Land M."/>
            <person name="Hauser L."/>
            <person name="Kyrpides N."/>
            <person name="Mikhailova N."/>
            <person name="Janssen P.H."/>
            <person name="Kuske C.R."/>
            <person name="Richardson P."/>
        </authorList>
    </citation>
    <scope>NUCLEOTIDE SEQUENCE</scope>
    <source>
        <strain evidence="3">Ellin6076</strain>
    </source>
</reference>
<evidence type="ECO:0000313" key="3">
    <source>
        <dbReference type="EMBL" id="ABJ87038.1"/>
    </source>
</evidence>
<dbReference type="eggNOG" id="COG2234">
    <property type="taxonomic scope" value="Bacteria"/>
</dbReference>